<proteinExistence type="inferred from homology"/>
<dbReference type="CDD" id="cd09858">
    <property type="entry name" value="PIN_MKT1"/>
    <property type="match status" value="1"/>
</dbReference>
<dbReference type="GO" id="GO:0004518">
    <property type="term" value="F:nuclease activity"/>
    <property type="evidence" value="ECO:0007669"/>
    <property type="project" value="InterPro"/>
</dbReference>
<name>A0A6C1DYS2_SACPS</name>
<evidence type="ECO:0000256" key="1">
    <source>
        <dbReference type="ARBA" id="ARBA00022845"/>
    </source>
</evidence>
<dbReference type="CDD" id="cd09902">
    <property type="entry name" value="H3TH_MKT1"/>
    <property type="match status" value="1"/>
</dbReference>
<protein>
    <submittedName>
        <fullName evidence="6">Pbp1p associating protein</fullName>
    </submittedName>
</protein>
<dbReference type="Pfam" id="PF00752">
    <property type="entry name" value="XPG_N"/>
    <property type="match status" value="1"/>
</dbReference>
<organism evidence="6 7">
    <name type="scientific">Saccharomyces pastorianus</name>
    <name type="common">Lager yeast</name>
    <name type="synonym">Saccharomyces cerevisiae x Saccharomyces eubayanus</name>
    <dbReference type="NCBI Taxonomy" id="27292"/>
    <lineage>
        <taxon>Eukaryota</taxon>
        <taxon>Fungi</taxon>
        <taxon>Dikarya</taxon>
        <taxon>Ascomycota</taxon>
        <taxon>Saccharomycotina</taxon>
        <taxon>Saccharomycetes</taxon>
        <taxon>Saccharomycetales</taxon>
        <taxon>Saccharomycetaceae</taxon>
        <taxon>Saccharomyces</taxon>
    </lineage>
</organism>
<dbReference type="Proteomes" id="UP000501346">
    <property type="component" value="Chromosome ScXIV"/>
</dbReference>
<keyword evidence="7" id="KW-1185">Reference proteome</keyword>
<dbReference type="InterPro" id="IPR022040">
    <property type="entry name" value="MKT1_N"/>
</dbReference>
<evidence type="ECO:0000313" key="7">
    <source>
        <dbReference type="Proteomes" id="UP000501346"/>
    </source>
</evidence>
<evidence type="ECO:0000259" key="5">
    <source>
        <dbReference type="SMART" id="SM00485"/>
    </source>
</evidence>
<dbReference type="Pfam" id="PF12247">
    <property type="entry name" value="MKT1_N"/>
    <property type="match status" value="1"/>
</dbReference>
<dbReference type="AlphaFoldDB" id="A0A6C1DYS2"/>
<dbReference type="GO" id="GO:0006974">
    <property type="term" value="P:DNA damage response"/>
    <property type="evidence" value="ECO:0007669"/>
    <property type="project" value="UniProtKB-ARBA"/>
</dbReference>
<dbReference type="GO" id="GO:0006417">
    <property type="term" value="P:regulation of translation"/>
    <property type="evidence" value="ECO:0007669"/>
    <property type="project" value="UniProtKB-KW"/>
</dbReference>
<feature type="region of interest" description="Disordered" evidence="3">
    <location>
        <begin position="347"/>
        <end position="400"/>
    </location>
</feature>
<dbReference type="SMART" id="SM00485">
    <property type="entry name" value="XPGN"/>
    <property type="match status" value="1"/>
</dbReference>
<dbReference type="PANTHER" id="PTHR11081">
    <property type="entry name" value="FLAP ENDONUCLEASE FAMILY MEMBER"/>
    <property type="match status" value="1"/>
</dbReference>
<dbReference type="InterPro" id="IPR006086">
    <property type="entry name" value="XPG-I_dom"/>
</dbReference>
<evidence type="ECO:0000256" key="3">
    <source>
        <dbReference type="SAM" id="MobiDB-lite"/>
    </source>
</evidence>
<dbReference type="InterPro" id="IPR037314">
    <property type="entry name" value="MKT1_H3TH"/>
</dbReference>
<feature type="domain" description="XPG-I" evidence="4">
    <location>
        <begin position="179"/>
        <end position="248"/>
    </location>
</feature>
<dbReference type="EMBL" id="CP048995">
    <property type="protein sequence ID" value="QID82045.1"/>
    <property type="molecule type" value="Genomic_DNA"/>
</dbReference>
<dbReference type="InterPro" id="IPR006084">
    <property type="entry name" value="XPG/Rad2"/>
</dbReference>
<dbReference type="InterPro" id="IPR022039">
    <property type="entry name" value="MKT1_C"/>
</dbReference>
<evidence type="ECO:0000313" key="6">
    <source>
        <dbReference type="EMBL" id="QID82045.1"/>
    </source>
</evidence>
<evidence type="ECO:0000259" key="4">
    <source>
        <dbReference type="SMART" id="SM00484"/>
    </source>
</evidence>
<feature type="domain" description="XPG N-terminal" evidence="5">
    <location>
        <begin position="1"/>
        <end position="103"/>
    </location>
</feature>
<gene>
    <name evidence="6" type="primary">MKT1_1</name>
    <name evidence="6" type="ORF">GRS66_004447</name>
</gene>
<sequence length="830" mass="94500">MAIKSLESFLFERGLVGSYAIEALNNCTLGIDVNHYVSRLLTNKREQYLDAIGGFPTSLKMYLESDLKIFKDFNITPIFVFNGGLTYNQLEASGHFTAASASASISSTTTSSSGTNATTRSNTESVLLQRSRGWTQWNNLISSNQNSYIDQPIQPQEPFRHNTTIDSKAYQNDLIAYFIEHGYMYQVAPYSSWFQLAYLLNSAYIDAIYGPTDCLMLDCVDRFILGMEFPNKEFRFIDRSRVMKDLGCTHEEFIDIAMAVGNDLQPTTLPPLQIYPVPQLFDIALEMVLNTGTNFYAYQLSTTLQNDSKENIQNYQRGISALRYMPVLKDTGKVELFVQEIVVSEEDSEKNNKDGKKSNLSSPSSASSSASPATTVTKNASEKLTYEKSSTKEVRKPRDIPNDVHDFIGQMLPHEYYFYRSIGLVTGKLFDAIVTGVYPEEPPLGGGSSTSYRKLVSKSVEIFKNKEINLLTQPINRYYQIKQIKQVKWYAANEPTTLTNRMSPSMFETINHLIVKTETSDEKEFSISEFITTINGSSNMAKDFISEKVIFPNSVPIESKLNSPFNLLSTNFLRLLVLLEFFTFDFKEKLLEPTRWGEVLLKLNELNIDRKYHESVIIFLVFLKCDVLKLDEEVQPPAPSALSQATLRSYPEESLYVLLITRVLTLFQVDQKPSNYHGPIDKKTLIFRDHLSFIKENLNELFEAVLISSLTSGEFNRLSLDNFGWARKIVRYLPFKLDSPNTIMAMMWEFFLQKYLHNGNAKNDALSLVATEFNTYKSTPNLDEQFVESHRFLLEISKVMQELNAAKLIDENVFKLFTKAVEFTTTALSS</sequence>
<feature type="compositionally biased region" description="Basic and acidic residues" evidence="3">
    <location>
        <begin position="380"/>
        <end position="400"/>
    </location>
</feature>
<keyword evidence="1" id="KW-0810">Translation regulation</keyword>
<dbReference type="OrthoDB" id="17262at2759"/>
<dbReference type="Pfam" id="PF12246">
    <property type="entry name" value="MKT1_C"/>
    <property type="match status" value="1"/>
</dbReference>
<dbReference type="GO" id="GO:0003730">
    <property type="term" value="F:mRNA 3'-UTR binding"/>
    <property type="evidence" value="ECO:0007669"/>
    <property type="project" value="TreeGrafter"/>
</dbReference>
<dbReference type="SUPFAM" id="SSF88723">
    <property type="entry name" value="PIN domain-like"/>
    <property type="match status" value="1"/>
</dbReference>
<dbReference type="InterPro" id="IPR006085">
    <property type="entry name" value="XPG_DNA_repair_N"/>
</dbReference>
<dbReference type="PANTHER" id="PTHR11081:SF32">
    <property type="entry name" value="POST-TRANSCRIPTIONAL REGULATOR MKT1"/>
    <property type="match status" value="1"/>
</dbReference>
<dbReference type="SMART" id="SM00484">
    <property type="entry name" value="XPGI"/>
    <property type="match status" value="1"/>
</dbReference>
<feature type="compositionally biased region" description="Low complexity" evidence="3">
    <location>
        <begin position="361"/>
        <end position="373"/>
    </location>
</feature>
<dbReference type="Gene3D" id="3.40.50.1010">
    <property type="entry name" value="5'-nuclease"/>
    <property type="match status" value="1"/>
</dbReference>
<dbReference type="InterPro" id="IPR029060">
    <property type="entry name" value="PIN-like_dom_sf"/>
</dbReference>
<reference evidence="6 7" key="1">
    <citation type="journal article" date="2019" name="BMC Genomics">
        <title>Chromosome level assembly and comparative genome analysis confirm lager-brewing yeasts originated from a single hybridization.</title>
        <authorList>
            <person name="Salazar A.N."/>
            <person name="Gorter de Vries A.R."/>
            <person name="van den Broek M."/>
            <person name="Brouwers N."/>
            <person name="de la Torre Cortes P."/>
            <person name="Kuijpers N.G.A."/>
            <person name="Daran J.G."/>
            <person name="Abeel T."/>
        </authorList>
    </citation>
    <scope>NUCLEOTIDE SEQUENCE [LARGE SCALE GENOMIC DNA]</scope>
    <source>
        <strain evidence="6 7">CBS 1483</strain>
    </source>
</reference>
<evidence type="ECO:0000256" key="2">
    <source>
        <dbReference type="ARBA" id="ARBA00024023"/>
    </source>
</evidence>
<accession>A0A6C1DYS2</accession>
<comment type="similarity">
    <text evidence="2">Belongs to the XPG/RAD2 endonuclease family.</text>
</comment>